<reference evidence="2" key="1">
    <citation type="submission" date="2021-02" db="EMBL/GenBank/DDBJ databases">
        <title>Genome sequence Cadophora malorum strain M34.</title>
        <authorList>
            <person name="Stefanovic E."/>
            <person name="Vu D."/>
            <person name="Scully C."/>
            <person name="Dijksterhuis J."/>
            <person name="Roader J."/>
            <person name="Houbraken J."/>
        </authorList>
    </citation>
    <scope>NUCLEOTIDE SEQUENCE</scope>
    <source>
        <strain evidence="2">M34</strain>
    </source>
</reference>
<feature type="compositionally biased region" description="Basic and acidic residues" evidence="1">
    <location>
        <begin position="505"/>
        <end position="515"/>
    </location>
</feature>
<accession>A0A8H7T1X5</accession>
<dbReference type="EMBL" id="JAFJYH010000593">
    <property type="protein sequence ID" value="KAG4410766.1"/>
    <property type="molecule type" value="Genomic_DNA"/>
</dbReference>
<feature type="region of interest" description="Disordered" evidence="1">
    <location>
        <begin position="1"/>
        <end position="50"/>
    </location>
</feature>
<dbReference type="PANTHER" id="PTHR42037:SF1">
    <property type="match status" value="1"/>
</dbReference>
<dbReference type="PANTHER" id="PTHR42037">
    <property type="match status" value="1"/>
</dbReference>
<evidence type="ECO:0000313" key="3">
    <source>
        <dbReference type="Proteomes" id="UP000664132"/>
    </source>
</evidence>
<keyword evidence="3" id="KW-1185">Reference proteome</keyword>
<name>A0A8H7T1X5_9HELO</name>
<evidence type="ECO:0000256" key="1">
    <source>
        <dbReference type="SAM" id="MobiDB-lite"/>
    </source>
</evidence>
<organism evidence="2 3">
    <name type="scientific">Cadophora malorum</name>
    <dbReference type="NCBI Taxonomy" id="108018"/>
    <lineage>
        <taxon>Eukaryota</taxon>
        <taxon>Fungi</taxon>
        <taxon>Dikarya</taxon>
        <taxon>Ascomycota</taxon>
        <taxon>Pezizomycotina</taxon>
        <taxon>Leotiomycetes</taxon>
        <taxon>Helotiales</taxon>
        <taxon>Ploettnerulaceae</taxon>
        <taxon>Cadophora</taxon>
    </lineage>
</organism>
<evidence type="ECO:0000313" key="2">
    <source>
        <dbReference type="EMBL" id="KAG4410766.1"/>
    </source>
</evidence>
<dbReference type="Pfam" id="PF14441">
    <property type="entry name" value="OTT_1508_deam"/>
    <property type="match status" value="1"/>
</dbReference>
<proteinExistence type="predicted"/>
<sequence>MARKRSLKSAKAQSELSTDRAPKKRRQKRKLTMDRNESTNGKGPRLNPEERLRSRFYEPLVLLHLMDRSGELRVSRCPSEDRATDHLPLRELRRAFLDQLAYVCDHVKGGDTVTAIALEALPSGVTFWITSNTNVSAVTASFLHGILSTLQSLTSHPPNSSSTSTENDLPQRCIDFNLKRTKAYYHLLQRPLRQCLAVLKTSDEAEDQALAEWLEEFRSFRDDLPTLCRFSYEQRHSQHMRRLQKHIGDSPPEMDTAESRRQNFVITRHYIGRLGSHLKAARTLLVAGQRMPDLFEDFSVSIWPSPKPPSLPPPTDQLTTLEGIIKRMAPQGSEEATRYQEALASMDAKFNIQDRLQAQFQDKDFRPRVHAELNLLECFYTKRLAFVDDDRFIGCSKPACYCCYHYICLHPGGFVRPSCHGVRYLSWRPPDLNDTAGVGEKKHQRDIMNKLIAQIRLDAFRQIEQRRGPSLWHPDSTTGITRSLELNEFVSASLPPSFSANEKELVARNEDRKNQGNEIGSPVTSDSWQGCDSSDSDGGALV</sequence>
<feature type="region of interest" description="Disordered" evidence="1">
    <location>
        <begin position="505"/>
        <end position="542"/>
    </location>
</feature>
<dbReference type="AlphaFoldDB" id="A0A8H7T1X5"/>
<dbReference type="Proteomes" id="UP000664132">
    <property type="component" value="Unassembled WGS sequence"/>
</dbReference>
<comment type="caution">
    <text evidence="2">The sequence shown here is derived from an EMBL/GenBank/DDBJ whole genome shotgun (WGS) entry which is preliminary data.</text>
</comment>
<protein>
    <submittedName>
        <fullName evidence="2">Uncharacterized protein</fullName>
    </submittedName>
</protein>
<dbReference type="InterPro" id="IPR027796">
    <property type="entry name" value="OTT_1508_deam-like"/>
</dbReference>
<dbReference type="OrthoDB" id="3251507at2759"/>
<gene>
    <name evidence="2" type="ORF">IFR04_016098</name>
</gene>
<feature type="compositionally biased region" description="Polar residues" evidence="1">
    <location>
        <begin position="516"/>
        <end position="533"/>
    </location>
</feature>